<reference evidence="3" key="1">
    <citation type="submission" date="2015-07" db="EMBL/GenBank/DDBJ databases">
        <title>Nocardia seriolae U-1 whole genome shotgun sequence.</title>
        <authorList>
            <person name="Imajoh M."/>
            <person name="Fukumoto Y."/>
            <person name="Sukeda M."/>
            <person name="Yamane J."/>
            <person name="Yamasaki K."/>
            <person name="Shimizu M."/>
            <person name="Ohnishi K."/>
            <person name="Oshima S."/>
        </authorList>
    </citation>
    <scope>NUCLEOTIDE SEQUENCE [LARGE SCALE GENOMIC DNA]</scope>
    <source>
        <strain evidence="3">U-1</strain>
    </source>
</reference>
<dbReference type="AlphaFoldDB" id="A0ABC9Z479"/>
<dbReference type="KEGG" id="nsr:NS506_03461"/>
<keyword evidence="3" id="KW-1185">Reference proteome</keyword>
<evidence type="ECO:0000313" key="3">
    <source>
        <dbReference type="Proteomes" id="UP000037179"/>
    </source>
</evidence>
<protein>
    <recommendedName>
        <fullName evidence="5">Transposase</fullName>
    </recommendedName>
</protein>
<organism evidence="2 3">
    <name type="scientific">Nocardia seriolae</name>
    <dbReference type="NCBI Taxonomy" id="37332"/>
    <lineage>
        <taxon>Bacteria</taxon>
        <taxon>Bacillati</taxon>
        <taxon>Actinomycetota</taxon>
        <taxon>Actinomycetes</taxon>
        <taxon>Mycobacteriales</taxon>
        <taxon>Nocardiaceae</taxon>
        <taxon>Nocardia</taxon>
    </lineage>
</organism>
<evidence type="ECO:0000313" key="1">
    <source>
        <dbReference type="EMBL" id="APA97513.1"/>
    </source>
</evidence>
<dbReference type="Proteomes" id="UP000037179">
    <property type="component" value="Unassembled WGS sequence"/>
</dbReference>
<evidence type="ECO:0000313" key="4">
    <source>
        <dbReference type="Proteomes" id="UP000180166"/>
    </source>
</evidence>
<accession>A0ABC9Z479</accession>
<reference evidence="1 4" key="3">
    <citation type="submission" date="2016-10" db="EMBL/GenBank/DDBJ databases">
        <title>Genome sequence of Nocardia seriolae strain EM150506, isolated from Anguila japonica.</title>
        <authorList>
            <person name="Han H.-J."/>
        </authorList>
    </citation>
    <scope>NUCLEOTIDE SEQUENCE [LARGE SCALE GENOMIC DNA]</scope>
    <source>
        <strain evidence="1 4">EM150506</strain>
    </source>
</reference>
<sequence length="63" mass="7041">MTSCPCLSHDPGVTQAKTDARDVFIIAGHLLIRLARRRRDVLHTMLKTKQPYRDSPTVTAIAP</sequence>
<evidence type="ECO:0000313" key="2">
    <source>
        <dbReference type="EMBL" id="GAP32321.1"/>
    </source>
</evidence>
<dbReference type="EMBL" id="CP017839">
    <property type="protein sequence ID" value="APA97513.1"/>
    <property type="molecule type" value="Genomic_DNA"/>
</dbReference>
<dbReference type="EMBL" id="BBYQ01000151">
    <property type="protein sequence ID" value="GAP32321.1"/>
    <property type="molecule type" value="Genomic_DNA"/>
</dbReference>
<evidence type="ECO:0008006" key="5">
    <source>
        <dbReference type="Google" id="ProtNLM"/>
    </source>
</evidence>
<dbReference type="Proteomes" id="UP000180166">
    <property type="component" value="Chromosome"/>
</dbReference>
<name>A0ABC9Z479_9NOCA</name>
<gene>
    <name evidence="1" type="ORF">NS506_03461</name>
    <name evidence="2" type="ORF">NSK11_contig00151-0017</name>
</gene>
<proteinExistence type="predicted"/>
<reference evidence="2 3" key="2">
    <citation type="journal article" date="2016" name="Genome Announc.">
        <title>Draft Genome Sequence of Erythromycin- and Oxytetracycline-Sensitive Nocardia seriolae Strain U-1 (NBRC 110359).</title>
        <authorList>
            <person name="Imajoh M."/>
            <person name="Sukeda M."/>
            <person name="Shimizu M."/>
            <person name="Yamane J."/>
            <person name="Ohnishi K."/>
            <person name="Oshima S."/>
        </authorList>
    </citation>
    <scope>NUCLEOTIDE SEQUENCE [LARGE SCALE GENOMIC DNA]</scope>
    <source>
        <strain evidence="2 3">U-1</strain>
    </source>
</reference>